<gene>
    <name evidence="2" type="ORF">DB88DRAFT_538329</name>
</gene>
<protein>
    <submittedName>
        <fullName evidence="2">Uncharacterized protein</fullName>
    </submittedName>
</protein>
<sequence length="773" mass="81031">MPPKLHAGPNPTSATVEEVEDDETHDRKSVHHHHEHEHHHHHSHYERTVDEDGTPPSSAAAGTVLTTGSGKKKAKQKTEAVVEKIDKVVEETIIAHPAAESTALPVADLPAAPTAVSRSLAPAPPLPGGSQHGSPILGTKTVTTTTKVITPAPLSLPLVARAPSIRAPSVRAPSINPASVRPPSVAAPPTVVVPAPTIVEPPPLPTTAPAPPSPTPSHHSHRSLHHPEVIVNVNVPAAVPSLQPAPVIAAPVPANPPPAAPIISPVPIQAAAAISVPGSPTASLRSMRLPRLFQSESKVPDPVYVQTIPDEPVVTETQLGDEVVTKVVTTTTTTRRAATPPKTPSPVPRMVQLAYPPPPPWLSYVVNDPNYIPPKAPSLASIRNEPPLRHAPPQAPPTPSPPAAPLPGAGSPGRFVETTMVETVTYPISVDTGATTLGGPTTLGVGGTRTAVLIDSSGRPSGTKAGLRPIPLVDYNALIRATPPTKKLALTAMPMSTAPPTQAPQTILTMSADLERDSKGNEHLHATVRDHTNVKKTPAGRTKTVTASPLNKPLDGKTIGPEDAISGVAERRDKRKEHQESRGHDKALDREIEHEVESLVEDIVERAKRKEKKHKDKSKEPVYRPVGGTGLPPPKSERYAYPPAPTAIEQSARDRYMKRMGLGEAGSPGAGGMFQGMPGMPGLSRMYGGGPPYPPPPPMTAPRPPPLMGQRPGMFGPPLMNPMMMQPGMMGGLGLMGAPMPRMGIPYAPMPGMRMGGMSGYGGYGGGGGAGWR</sequence>
<evidence type="ECO:0000313" key="3">
    <source>
        <dbReference type="Proteomes" id="UP001182556"/>
    </source>
</evidence>
<dbReference type="PANTHER" id="PTHR48125">
    <property type="entry name" value="LP07818P1"/>
    <property type="match status" value="1"/>
</dbReference>
<accession>A0AAD9FUA9</accession>
<reference evidence="2" key="1">
    <citation type="submission" date="2023-02" db="EMBL/GenBank/DDBJ databases">
        <title>Identification and recombinant expression of a fungal hydrolase from Papiliotrema laurentii that hydrolyzes apple cutin and clears colloidal polyester polyurethane.</title>
        <authorList>
            <consortium name="DOE Joint Genome Institute"/>
            <person name="Roman V.A."/>
            <person name="Bojanowski C."/>
            <person name="Crable B.R."/>
            <person name="Wagner D.N."/>
            <person name="Hung C.S."/>
            <person name="Nadeau L.J."/>
            <person name="Schratz L."/>
            <person name="Haridas S."/>
            <person name="Pangilinan J."/>
            <person name="Lipzen A."/>
            <person name="Na H."/>
            <person name="Yan M."/>
            <person name="Ng V."/>
            <person name="Grigoriev I.V."/>
            <person name="Spatafora J.W."/>
            <person name="Barlow D."/>
            <person name="Biffinger J."/>
            <person name="Kelley-Loughnane N."/>
            <person name="Varaljay V.A."/>
            <person name="Crookes-Goodson W.J."/>
        </authorList>
    </citation>
    <scope>NUCLEOTIDE SEQUENCE</scope>
    <source>
        <strain evidence="2">5307AH</strain>
    </source>
</reference>
<organism evidence="2 3">
    <name type="scientific">Papiliotrema laurentii</name>
    <name type="common">Cryptococcus laurentii</name>
    <dbReference type="NCBI Taxonomy" id="5418"/>
    <lineage>
        <taxon>Eukaryota</taxon>
        <taxon>Fungi</taxon>
        <taxon>Dikarya</taxon>
        <taxon>Basidiomycota</taxon>
        <taxon>Agaricomycotina</taxon>
        <taxon>Tremellomycetes</taxon>
        <taxon>Tremellales</taxon>
        <taxon>Rhynchogastremaceae</taxon>
        <taxon>Papiliotrema</taxon>
    </lineage>
</organism>
<feature type="compositionally biased region" description="Low complexity" evidence="1">
    <location>
        <begin position="331"/>
        <end position="340"/>
    </location>
</feature>
<feature type="region of interest" description="Disordered" evidence="1">
    <location>
        <begin position="200"/>
        <end position="223"/>
    </location>
</feature>
<name>A0AAD9FUA9_PAPLA</name>
<feature type="region of interest" description="Disordered" evidence="1">
    <location>
        <begin position="534"/>
        <end position="593"/>
    </location>
</feature>
<proteinExistence type="predicted"/>
<feature type="compositionally biased region" description="Pro residues" evidence="1">
    <location>
        <begin position="200"/>
        <end position="215"/>
    </location>
</feature>
<dbReference type="Proteomes" id="UP001182556">
    <property type="component" value="Unassembled WGS sequence"/>
</dbReference>
<dbReference type="PANTHER" id="PTHR48125:SF10">
    <property type="entry name" value="OS12G0136300 PROTEIN"/>
    <property type="match status" value="1"/>
</dbReference>
<dbReference type="EMBL" id="JAODAN010000002">
    <property type="protein sequence ID" value="KAK1926431.1"/>
    <property type="molecule type" value="Genomic_DNA"/>
</dbReference>
<comment type="caution">
    <text evidence="2">The sequence shown here is derived from an EMBL/GenBank/DDBJ whole genome shotgun (WGS) entry which is preliminary data.</text>
</comment>
<feature type="compositionally biased region" description="Pro residues" evidence="1">
    <location>
        <begin position="389"/>
        <end position="405"/>
    </location>
</feature>
<evidence type="ECO:0000313" key="2">
    <source>
        <dbReference type="EMBL" id="KAK1926431.1"/>
    </source>
</evidence>
<feature type="region of interest" description="Disordered" evidence="1">
    <location>
        <begin position="1"/>
        <end position="79"/>
    </location>
</feature>
<evidence type="ECO:0000256" key="1">
    <source>
        <dbReference type="SAM" id="MobiDB-lite"/>
    </source>
</evidence>
<feature type="region of interest" description="Disordered" evidence="1">
    <location>
        <begin position="607"/>
        <end position="642"/>
    </location>
</feature>
<feature type="compositionally biased region" description="Basic and acidic residues" evidence="1">
    <location>
        <begin position="569"/>
        <end position="593"/>
    </location>
</feature>
<dbReference type="AlphaFoldDB" id="A0AAD9FUA9"/>
<feature type="region of interest" description="Disordered" evidence="1">
    <location>
        <begin position="331"/>
        <end position="350"/>
    </location>
</feature>
<feature type="region of interest" description="Disordered" evidence="1">
    <location>
        <begin position="376"/>
        <end position="414"/>
    </location>
</feature>
<feature type="compositionally biased region" description="Basic residues" evidence="1">
    <location>
        <begin position="28"/>
        <end position="44"/>
    </location>
</feature>
<keyword evidence="3" id="KW-1185">Reference proteome</keyword>